<evidence type="ECO:0000259" key="2">
    <source>
        <dbReference type="Pfam" id="PF01370"/>
    </source>
</evidence>
<proteinExistence type="inferred from homology"/>
<dbReference type="AlphaFoldDB" id="A0A1F5XGG8"/>
<dbReference type="InterPro" id="IPR001509">
    <property type="entry name" value="Epimerase_deHydtase"/>
</dbReference>
<reference evidence="3 4" key="1">
    <citation type="journal article" date="2016" name="Nat. Commun.">
        <title>Thousands of microbial genomes shed light on interconnected biogeochemical processes in an aquifer system.</title>
        <authorList>
            <person name="Anantharaman K."/>
            <person name="Brown C.T."/>
            <person name="Hug L.A."/>
            <person name="Sharon I."/>
            <person name="Castelle C.J."/>
            <person name="Probst A.J."/>
            <person name="Thomas B.C."/>
            <person name="Singh A."/>
            <person name="Wilkins M.J."/>
            <person name="Karaoz U."/>
            <person name="Brodie E.L."/>
            <person name="Williams K.H."/>
            <person name="Hubbard S.S."/>
            <person name="Banfield J.F."/>
        </authorList>
    </citation>
    <scope>NUCLEOTIDE SEQUENCE [LARGE SCALE GENOMIC DNA]</scope>
</reference>
<gene>
    <name evidence="3" type="ORF">A3B19_01135</name>
</gene>
<sequence>MKIFITGTSGYIGGMLADRFDENPEVEKIIALDMKAPSNLAIRLLSSNRIAFVQHNLGDPGWEEKVLAEGRPDLVIHCAYVIREGYGKKRAWQIKSNVTAAERVFDFVSKNKIPRLIHFSTVASYGALPENSTNYKFKESDSFREEKYLYGVDKKIIEEKLKAAFYAFSATQVLVFRPCAITGPRGQFAFKRFGLLRAMKFGLPVVPVTGPDSARQFVHEDDIWDAVRFMAGGGASSKYEIFNIAPADFFLLKDMAKEIGKLSIRVPMRLGKLCFGALWHLSRGRIPTVPAGINSYTYPIIVDGSKITNYGFKYQYTGREALKADRGYYSRFVDK</sequence>
<dbReference type="PANTHER" id="PTHR43000">
    <property type="entry name" value="DTDP-D-GLUCOSE 4,6-DEHYDRATASE-RELATED"/>
    <property type="match status" value="1"/>
</dbReference>
<comment type="caution">
    <text evidence="3">The sequence shown here is derived from an EMBL/GenBank/DDBJ whole genome shotgun (WGS) entry which is preliminary data.</text>
</comment>
<dbReference type="InterPro" id="IPR036291">
    <property type="entry name" value="NAD(P)-bd_dom_sf"/>
</dbReference>
<evidence type="ECO:0000313" key="4">
    <source>
        <dbReference type="Proteomes" id="UP000177346"/>
    </source>
</evidence>
<dbReference type="EMBL" id="MFIF01000009">
    <property type="protein sequence ID" value="OGF87018.1"/>
    <property type="molecule type" value="Genomic_DNA"/>
</dbReference>
<organism evidence="3 4">
    <name type="scientific">Candidatus Giovannonibacteria bacterium RIFCSPLOWO2_01_FULL_46_32</name>
    <dbReference type="NCBI Taxonomy" id="1798353"/>
    <lineage>
        <taxon>Bacteria</taxon>
        <taxon>Candidatus Giovannoniibacteriota</taxon>
    </lineage>
</organism>
<dbReference type="Pfam" id="PF01370">
    <property type="entry name" value="Epimerase"/>
    <property type="match status" value="1"/>
</dbReference>
<feature type="domain" description="NAD-dependent epimerase/dehydratase" evidence="2">
    <location>
        <begin position="3"/>
        <end position="245"/>
    </location>
</feature>
<evidence type="ECO:0000313" key="3">
    <source>
        <dbReference type="EMBL" id="OGF87018.1"/>
    </source>
</evidence>
<dbReference type="Proteomes" id="UP000177346">
    <property type="component" value="Unassembled WGS sequence"/>
</dbReference>
<accession>A0A1F5XGG8</accession>
<dbReference type="SUPFAM" id="SSF51735">
    <property type="entry name" value="NAD(P)-binding Rossmann-fold domains"/>
    <property type="match status" value="1"/>
</dbReference>
<name>A0A1F5XGG8_9BACT</name>
<comment type="similarity">
    <text evidence="1">Belongs to the NAD(P)-dependent epimerase/dehydratase family.</text>
</comment>
<protein>
    <recommendedName>
        <fullName evidence="2">NAD-dependent epimerase/dehydratase domain-containing protein</fullName>
    </recommendedName>
</protein>
<dbReference type="Gene3D" id="3.40.50.720">
    <property type="entry name" value="NAD(P)-binding Rossmann-like Domain"/>
    <property type="match status" value="1"/>
</dbReference>
<evidence type="ECO:0000256" key="1">
    <source>
        <dbReference type="ARBA" id="ARBA00007637"/>
    </source>
</evidence>